<dbReference type="Proteomes" id="UP000029227">
    <property type="component" value="Unassembled WGS sequence"/>
</dbReference>
<dbReference type="RefSeq" id="WP_047875354.1">
    <property type="nucleotide sequence ID" value="NZ_BMYC01000003.1"/>
</dbReference>
<reference evidence="2 4" key="2">
    <citation type="submission" date="2015-05" db="EMBL/GenBank/DDBJ databases">
        <title>Photobacterium galathea sp. nov.</title>
        <authorList>
            <person name="Machado H."/>
            <person name="Gram L."/>
        </authorList>
    </citation>
    <scope>NUCLEOTIDE SEQUENCE [LARGE SCALE GENOMIC DNA]</scope>
    <source>
        <strain evidence="2 4">DSM 25995</strain>
    </source>
</reference>
<dbReference type="EMBL" id="LDOV01000027">
    <property type="protein sequence ID" value="KLU99896.1"/>
    <property type="molecule type" value="Genomic_DNA"/>
</dbReference>
<evidence type="ECO:0000313" key="3">
    <source>
        <dbReference type="Proteomes" id="UP000029227"/>
    </source>
</evidence>
<accession>A0A090R6D5</accession>
<dbReference type="Proteomes" id="UP000036426">
    <property type="component" value="Unassembled WGS sequence"/>
</dbReference>
<proteinExistence type="predicted"/>
<dbReference type="eggNOG" id="ENOG5031IC3">
    <property type="taxonomic scope" value="Bacteria"/>
</dbReference>
<reference evidence="1 3" key="1">
    <citation type="journal article" date="2014" name="Genome Announc.">
        <title>Draft Genome Sequences of Two Vibrionaceae Species, Vibrio ponticus C121 and Photobacterium aphoticum C119, Isolated as Coral Reef Microbiota.</title>
        <authorList>
            <person name="Al-saari N."/>
            <person name="Meirelles P.M."/>
            <person name="Mino S."/>
            <person name="Suda W."/>
            <person name="Oshima K."/>
            <person name="Hattori M."/>
            <person name="Ohkuma M."/>
            <person name="Thompson F.L."/>
            <person name="Gomez-Gil B."/>
            <person name="Sawabe T."/>
            <person name="Sawabe T."/>
        </authorList>
    </citation>
    <scope>NUCLEOTIDE SEQUENCE [LARGE SCALE GENOMIC DNA]</scope>
    <source>
        <strain evidence="1 3">JCM 19237</strain>
    </source>
</reference>
<evidence type="ECO:0000313" key="1">
    <source>
        <dbReference type="EMBL" id="GAL03212.1"/>
    </source>
</evidence>
<gene>
    <name evidence="2" type="ORF">ABT58_15680</name>
    <name evidence="1" type="ORF">JCM19237_6105</name>
</gene>
<comment type="caution">
    <text evidence="1">The sequence shown here is derived from an EMBL/GenBank/DDBJ whole genome shotgun (WGS) entry which is preliminary data.</text>
</comment>
<dbReference type="PATRIC" id="fig|754436.4.peg.3321"/>
<dbReference type="EMBL" id="BBMN01000001">
    <property type="protein sequence ID" value="GAL03212.1"/>
    <property type="molecule type" value="Genomic_DNA"/>
</dbReference>
<dbReference type="Pfam" id="PF11215">
    <property type="entry name" value="DUF3010"/>
    <property type="match status" value="1"/>
</dbReference>
<protein>
    <recommendedName>
        <fullName evidence="5">DUF3010 domain-containing protein</fullName>
    </recommendedName>
</protein>
<dbReference type="OrthoDB" id="6214536at2"/>
<dbReference type="InterPro" id="IPR021378">
    <property type="entry name" value="DUF3010"/>
</dbReference>
<dbReference type="STRING" id="754436.JCM19237_6105"/>
<keyword evidence="4" id="KW-1185">Reference proteome</keyword>
<name>A0A090R6D5_9GAMM</name>
<sequence length="141" mass="16255">MKICAVELRSNEAVICLLTKSNGLFDIPECRSQKFIMQDSLDNEQMRKFQQTFHKLLEDYQIDRVVIRERETRGKFAGSSVGFKLEAAIQLIDGVEVDFMSNQDIKQSMKRNPLGIDFRATGLRQFQEAAFMTGYAYLSQK</sequence>
<organism evidence="1 3">
    <name type="scientific">Photobacterium aphoticum</name>
    <dbReference type="NCBI Taxonomy" id="754436"/>
    <lineage>
        <taxon>Bacteria</taxon>
        <taxon>Pseudomonadati</taxon>
        <taxon>Pseudomonadota</taxon>
        <taxon>Gammaproteobacteria</taxon>
        <taxon>Vibrionales</taxon>
        <taxon>Vibrionaceae</taxon>
        <taxon>Photobacterium</taxon>
    </lineage>
</organism>
<evidence type="ECO:0000313" key="2">
    <source>
        <dbReference type="EMBL" id="KLU99896.1"/>
    </source>
</evidence>
<evidence type="ECO:0000313" key="4">
    <source>
        <dbReference type="Proteomes" id="UP000036426"/>
    </source>
</evidence>
<evidence type="ECO:0008006" key="5">
    <source>
        <dbReference type="Google" id="ProtNLM"/>
    </source>
</evidence>
<dbReference type="AlphaFoldDB" id="A0A090R6D5"/>